<organism evidence="2 3">
    <name type="scientific">Phanerochaete carnosa (strain HHB-10118-sp)</name>
    <name type="common">White-rot fungus</name>
    <name type="synonym">Peniophora carnosa</name>
    <dbReference type="NCBI Taxonomy" id="650164"/>
    <lineage>
        <taxon>Eukaryota</taxon>
        <taxon>Fungi</taxon>
        <taxon>Dikarya</taxon>
        <taxon>Basidiomycota</taxon>
        <taxon>Agaricomycotina</taxon>
        <taxon>Agaricomycetes</taxon>
        <taxon>Polyporales</taxon>
        <taxon>Phanerochaetaceae</taxon>
        <taxon>Phanerochaete</taxon>
    </lineage>
</organism>
<dbReference type="OrthoDB" id="2742205at2759"/>
<dbReference type="Proteomes" id="UP000008370">
    <property type="component" value="Unassembled WGS sequence"/>
</dbReference>
<evidence type="ECO:0000313" key="3">
    <source>
        <dbReference type="Proteomes" id="UP000008370"/>
    </source>
</evidence>
<feature type="region of interest" description="Disordered" evidence="1">
    <location>
        <begin position="744"/>
        <end position="774"/>
    </location>
</feature>
<dbReference type="EMBL" id="JH930469">
    <property type="protein sequence ID" value="EKM58938.1"/>
    <property type="molecule type" value="Genomic_DNA"/>
</dbReference>
<accession>K5W4W8</accession>
<keyword evidence="3" id="KW-1185">Reference proteome</keyword>
<gene>
    <name evidence="2" type="ORF">PHACADRAFT_85922</name>
</gene>
<protein>
    <submittedName>
        <fullName evidence="2">Uncharacterized protein</fullName>
    </submittedName>
</protein>
<feature type="compositionally biased region" description="Polar residues" evidence="1">
    <location>
        <begin position="765"/>
        <end position="774"/>
    </location>
</feature>
<dbReference type="STRING" id="650164.K5W4W8"/>
<feature type="compositionally biased region" description="Low complexity" evidence="1">
    <location>
        <begin position="596"/>
        <end position="616"/>
    </location>
</feature>
<dbReference type="KEGG" id="pco:PHACADRAFT_85922"/>
<feature type="compositionally biased region" description="Acidic residues" evidence="1">
    <location>
        <begin position="236"/>
        <end position="246"/>
    </location>
</feature>
<dbReference type="GeneID" id="18920521"/>
<sequence>RFAAILDSLPRDARQTLVYQQLIPLLNNAPKSKIKKALNAAARLQKRHAGMPDLDLRGKKLEITNMLKELNKDTKRAYVMDTSNLVELLNEIADSLAVWMSDVWVVVYEHNVDFDLAHDCLLFVSSTLDQLENVRMGCKCALDSLYIPVTIRNRKGRVVKRFDVNGATHLEDVTLFIWRDMFLSMLAYGSQRHKDLIPRMLGDIEDIMSWKAVVRLMFNKSQVDAKRQTQSGKESDWEDVDSEDGGESLSLEDQSDSGAISSLLSDDDDNDELDLDVPRLRHWSDIIFGHVHLLQRHIEDALVAIFETTPSLTLYSALLSIAQDPQTLEERLLFLLKAMATACSDTYAVALEIYSLEHKVDRIVDLLGSYSYLLRPRDAAALQAATKLISHHSHARRALQILEAELLDTIRMTHRALLQSFSQLDTSANRAEILQIHKNGSRAPGRRNRVEAWVDAVTTPGADQPNPMMFAAMFMGIAPLPGLHSDDDPYTYLDLDPHDPDLEDLRSEYRPSLKKRFESWTDVGLTLMGGPEMLLVVYRKLIEKMPFLRAPDVTEEMIARLQDRRSKAYVVEGLDALLAFAKVQRRKWYAAKAEKSGNAASSSSSAQLPTYASPAGPSRPPNMPPSSTTSTPVSPLRPDSPGPPPLVPVSSLTDNKPRPPPPVPASPPSPGPPPLIPASSLATSQPTPPQASTSQPLAPLAQPPQPGGVAWTNTNTGVDITLPIVVELDAILAATPPPPEDHTPLTLLNLLIGGGPPPVGGGAQAGSSSIDDVD</sequence>
<feature type="compositionally biased region" description="Pro residues" evidence="1">
    <location>
        <begin position="638"/>
        <end position="647"/>
    </location>
</feature>
<feature type="compositionally biased region" description="Pro residues" evidence="1">
    <location>
        <begin position="658"/>
        <end position="676"/>
    </location>
</feature>
<dbReference type="AlphaFoldDB" id="K5W4W8"/>
<dbReference type="HOGENOM" id="CLU_017400_0_0_1"/>
<proteinExistence type="predicted"/>
<name>K5W4W8_PHACS</name>
<evidence type="ECO:0000256" key="1">
    <source>
        <dbReference type="SAM" id="MobiDB-lite"/>
    </source>
</evidence>
<dbReference type="RefSeq" id="XP_007391526.1">
    <property type="nucleotide sequence ID" value="XM_007391464.1"/>
</dbReference>
<feature type="compositionally biased region" description="Low complexity" evidence="1">
    <location>
        <begin position="625"/>
        <end position="637"/>
    </location>
</feature>
<feature type="region of interest" description="Disordered" evidence="1">
    <location>
        <begin position="594"/>
        <end position="714"/>
    </location>
</feature>
<reference evidence="2 3" key="1">
    <citation type="journal article" date="2012" name="BMC Genomics">
        <title>Comparative genomics of the white-rot fungi, Phanerochaete carnosa and P. chrysosporium, to elucidate the genetic basis of the distinct wood types they colonize.</title>
        <authorList>
            <person name="Suzuki H."/>
            <person name="MacDonald J."/>
            <person name="Syed K."/>
            <person name="Salamov A."/>
            <person name="Hori C."/>
            <person name="Aerts A."/>
            <person name="Henrissat B."/>
            <person name="Wiebenga A."/>
            <person name="vanKuyk P.A."/>
            <person name="Barry K."/>
            <person name="Lindquist E."/>
            <person name="LaButti K."/>
            <person name="Lapidus A."/>
            <person name="Lucas S."/>
            <person name="Coutinho P."/>
            <person name="Gong Y."/>
            <person name="Samejima M."/>
            <person name="Mahadevan R."/>
            <person name="Abou-Zaid M."/>
            <person name="de Vries R.P."/>
            <person name="Igarashi K."/>
            <person name="Yadav J.S."/>
            <person name="Grigoriev I.V."/>
            <person name="Master E.R."/>
        </authorList>
    </citation>
    <scope>NUCLEOTIDE SEQUENCE [LARGE SCALE GENOMIC DNA]</scope>
    <source>
        <strain evidence="2 3">HHB-10118-sp</strain>
    </source>
</reference>
<evidence type="ECO:0000313" key="2">
    <source>
        <dbReference type="EMBL" id="EKM58938.1"/>
    </source>
</evidence>
<feature type="non-terminal residue" evidence="2">
    <location>
        <position position="774"/>
    </location>
</feature>
<feature type="region of interest" description="Disordered" evidence="1">
    <location>
        <begin position="225"/>
        <end position="265"/>
    </location>
</feature>
<feature type="compositionally biased region" description="Low complexity" evidence="1">
    <location>
        <begin position="677"/>
        <end position="700"/>
    </location>
</feature>
<dbReference type="InParanoid" id="K5W4W8"/>